<sequence>MSSSHLTPALTASTATQRRRGAPWRQPLTGLGLLLALVILALWWTSRTPIVDLGSDNQMHNSGVYSEWAKGAVIVLIRHAERCDRSHNRCLGDPSGITLEGSQAASDVGNGIQRLGLNNAQVLSSPEVRTQQTAHFMFGKAIASEDWLKQCDKGFADAAFKHKRADHNLVLVTHSGCIDHLERQLNVPSGERSSAYASALFVSMGSNGKARILGQMNANEWRKLVASAGM</sequence>
<dbReference type="EMBL" id="MOAM01000011">
    <property type="protein sequence ID" value="ROL76752.1"/>
    <property type="molecule type" value="Genomic_DNA"/>
</dbReference>
<keyword evidence="2" id="KW-0472">Membrane</keyword>
<dbReference type="Gene3D" id="3.40.50.1240">
    <property type="entry name" value="Phosphoglycerate mutase-like"/>
    <property type="match status" value="1"/>
</dbReference>
<dbReference type="Proteomes" id="UP000285286">
    <property type="component" value="Unassembled WGS sequence"/>
</dbReference>
<name>A0A423DWJ2_9PSED</name>
<keyword evidence="4" id="KW-1185">Reference proteome</keyword>
<feature type="compositionally biased region" description="Polar residues" evidence="1">
    <location>
        <begin position="1"/>
        <end position="16"/>
    </location>
</feature>
<keyword evidence="2" id="KW-1133">Transmembrane helix</keyword>
<dbReference type="SUPFAM" id="SSF53254">
    <property type="entry name" value="Phosphoglycerate mutase-like"/>
    <property type="match status" value="1"/>
</dbReference>
<dbReference type="InterPro" id="IPR013078">
    <property type="entry name" value="His_Pase_superF_clade-1"/>
</dbReference>
<gene>
    <name evidence="3" type="ORF">BHU25_06115</name>
</gene>
<reference evidence="3 4" key="1">
    <citation type="submission" date="2016-10" db="EMBL/GenBank/DDBJ databases">
        <title>Comparative genome analysis of multiple Pseudomonas spp. focuses on biocontrol and plant growth promoting traits.</title>
        <authorList>
            <person name="Tao X.-Y."/>
            <person name="Taylor C.G."/>
        </authorList>
    </citation>
    <scope>NUCLEOTIDE SEQUENCE [LARGE SCALE GENOMIC DNA]</scope>
    <source>
        <strain evidence="3 4">15D11</strain>
    </source>
</reference>
<comment type="caution">
    <text evidence="3">The sequence shown here is derived from an EMBL/GenBank/DDBJ whole genome shotgun (WGS) entry which is preliminary data.</text>
</comment>
<feature type="transmembrane region" description="Helical" evidence="2">
    <location>
        <begin position="28"/>
        <end position="45"/>
    </location>
</feature>
<evidence type="ECO:0000256" key="2">
    <source>
        <dbReference type="SAM" id="Phobius"/>
    </source>
</evidence>
<evidence type="ECO:0000313" key="4">
    <source>
        <dbReference type="Proteomes" id="UP000285286"/>
    </source>
</evidence>
<feature type="region of interest" description="Disordered" evidence="1">
    <location>
        <begin position="1"/>
        <end position="21"/>
    </location>
</feature>
<dbReference type="InterPro" id="IPR029033">
    <property type="entry name" value="His_PPase_superfam"/>
</dbReference>
<evidence type="ECO:0000313" key="3">
    <source>
        <dbReference type="EMBL" id="ROL76752.1"/>
    </source>
</evidence>
<evidence type="ECO:0000256" key="1">
    <source>
        <dbReference type="SAM" id="MobiDB-lite"/>
    </source>
</evidence>
<dbReference type="CDD" id="cd07040">
    <property type="entry name" value="HP"/>
    <property type="match status" value="1"/>
</dbReference>
<dbReference type="SMART" id="SM00855">
    <property type="entry name" value="PGAM"/>
    <property type="match status" value="1"/>
</dbReference>
<organism evidence="3 4">
    <name type="scientific">Pseudomonas vranovensis</name>
    <dbReference type="NCBI Taxonomy" id="321661"/>
    <lineage>
        <taxon>Bacteria</taxon>
        <taxon>Pseudomonadati</taxon>
        <taxon>Pseudomonadota</taxon>
        <taxon>Gammaproteobacteria</taxon>
        <taxon>Pseudomonadales</taxon>
        <taxon>Pseudomonadaceae</taxon>
        <taxon>Pseudomonas</taxon>
    </lineage>
</organism>
<keyword evidence="2" id="KW-0812">Transmembrane</keyword>
<dbReference type="AlphaFoldDB" id="A0A423DWJ2"/>
<protein>
    <submittedName>
        <fullName evidence="3">Histidine phosphatase family protein</fullName>
    </submittedName>
</protein>
<proteinExistence type="predicted"/>
<accession>A0A423DWJ2</accession>
<dbReference type="RefSeq" id="WP_123565147.1">
    <property type="nucleotide sequence ID" value="NZ_MOAM01000011.1"/>
</dbReference>